<keyword evidence="2" id="KW-1185">Reference proteome</keyword>
<reference evidence="2" key="1">
    <citation type="journal article" date="2015" name="Nat. Plants">
        <title>Genome expansion of Arabis alpina linked with retrotransposition and reduced symmetric DNA methylation.</title>
        <authorList>
            <person name="Willing E.M."/>
            <person name="Rawat V."/>
            <person name="Mandakova T."/>
            <person name="Maumus F."/>
            <person name="James G.V."/>
            <person name="Nordstroem K.J."/>
            <person name="Becker C."/>
            <person name="Warthmann N."/>
            <person name="Chica C."/>
            <person name="Szarzynska B."/>
            <person name="Zytnicki M."/>
            <person name="Albani M.C."/>
            <person name="Kiefer C."/>
            <person name="Bergonzi S."/>
            <person name="Castaings L."/>
            <person name="Mateos J.L."/>
            <person name="Berns M.C."/>
            <person name="Bujdoso N."/>
            <person name="Piofczyk T."/>
            <person name="de Lorenzo L."/>
            <person name="Barrero-Sicilia C."/>
            <person name="Mateos I."/>
            <person name="Piednoel M."/>
            <person name="Hagmann J."/>
            <person name="Chen-Min-Tao R."/>
            <person name="Iglesias-Fernandez R."/>
            <person name="Schuster S.C."/>
            <person name="Alonso-Blanco C."/>
            <person name="Roudier F."/>
            <person name="Carbonero P."/>
            <person name="Paz-Ares J."/>
            <person name="Davis S.J."/>
            <person name="Pecinka A."/>
            <person name="Quesneville H."/>
            <person name="Colot V."/>
            <person name="Lysak M.A."/>
            <person name="Weigel D."/>
            <person name="Coupland G."/>
            <person name="Schneeberger K."/>
        </authorList>
    </citation>
    <scope>NUCLEOTIDE SEQUENCE [LARGE SCALE GENOMIC DNA]</scope>
    <source>
        <strain evidence="2">cv. Pajares</strain>
    </source>
</reference>
<dbReference type="Gramene" id="KFK24233">
    <property type="protein sequence ID" value="KFK24233"/>
    <property type="gene ID" value="AALP_AAs41934U000100"/>
</dbReference>
<dbReference type="AlphaFoldDB" id="A0A087G2Y1"/>
<protein>
    <submittedName>
        <fullName evidence="1">Uncharacterized protein</fullName>
    </submittedName>
</protein>
<accession>A0A087G2Y1</accession>
<evidence type="ECO:0000313" key="1">
    <source>
        <dbReference type="EMBL" id="KFK24233.1"/>
    </source>
</evidence>
<gene>
    <name evidence="1" type="ORF">AALP_AAs41934U000100</name>
</gene>
<sequence length="33" mass="3933">MDDPITAFQELPEIHWHQTKRISLGKSQIRLSR</sequence>
<dbReference type="EMBL" id="KL971012">
    <property type="protein sequence ID" value="KFK24233.1"/>
    <property type="molecule type" value="Genomic_DNA"/>
</dbReference>
<dbReference type="Proteomes" id="UP000029120">
    <property type="component" value="Unassembled WGS sequence"/>
</dbReference>
<name>A0A087G2Y1_ARAAL</name>
<evidence type="ECO:0000313" key="2">
    <source>
        <dbReference type="Proteomes" id="UP000029120"/>
    </source>
</evidence>
<proteinExistence type="predicted"/>
<organism evidence="1 2">
    <name type="scientific">Arabis alpina</name>
    <name type="common">Alpine rock-cress</name>
    <dbReference type="NCBI Taxonomy" id="50452"/>
    <lineage>
        <taxon>Eukaryota</taxon>
        <taxon>Viridiplantae</taxon>
        <taxon>Streptophyta</taxon>
        <taxon>Embryophyta</taxon>
        <taxon>Tracheophyta</taxon>
        <taxon>Spermatophyta</taxon>
        <taxon>Magnoliopsida</taxon>
        <taxon>eudicotyledons</taxon>
        <taxon>Gunneridae</taxon>
        <taxon>Pentapetalae</taxon>
        <taxon>rosids</taxon>
        <taxon>malvids</taxon>
        <taxon>Brassicales</taxon>
        <taxon>Brassicaceae</taxon>
        <taxon>Arabideae</taxon>
        <taxon>Arabis</taxon>
    </lineage>
</organism>